<evidence type="ECO:0000256" key="1">
    <source>
        <dbReference type="SAM" id="MobiDB-lite"/>
    </source>
</evidence>
<protein>
    <submittedName>
        <fullName evidence="2">Uncharacterized protein</fullName>
    </submittedName>
</protein>
<gene>
    <name evidence="2" type="ORF">PGTUg99_000872</name>
</gene>
<proteinExistence type="predicted"/>
<dbReference type="EMBL" id="VDEP01000107">
    <property type="protein sequence ID" value="KAA1130581.1"/>
    <property type="molecule type" value="Genomic_DNA"/>
</dbReference>
<accession>A0A5B0RX40</accession>
<organism evidence="2 3">
    <name type="scientific">Puccinia graminis f. sp. tritici</name>
    <dbReference type="NCBI Taxonomy" id="56615"/>
    <lineage>
        <taxon>Eukaryota</taxon>
        <taxon>Fungi</taxon>
        <taxon>Dikarya</taxon>
        <taxon>Basidiomycota</taxon>
        <taxon>Pucciniomycotina</taxon>
        <taxon>Pucciniomycetes</taxon>
        <taxon>Pucciniales</taxon>
        <taxon>Pucciniaceae</taxon>
        <taxon>Puccinia</taxon>
    </lineage>
</organism>
<reference evidence="2 3" key="1">
    <citation type="submission" date="2019-05" db="EMBL/GenBank/DDBJ databases">
        <title>Emergence of the Ug99 lineage of the wheat stem rust pathogen through somatic hybridization.</title>
        <authorList>
            <person name="Li F."/>
            <person name="Upadhyaya N.M."/>
            <person name="Sperschneider J."/>
            <person name="Matny O."/>
            <person name="Nguyen-Phuc H."/>
            <person name="Mago R."/>
            <person name="Raley C."/>
            <person name="Miller M.E."/>
            <person name="Silverstein K.A.T."/>
            <person name="Henningsen E."/>
            <person name="Hirsch C.D."/>
            <person name="Visser B."/>
            <person name="Pretorius Z.A."/>
            <person name="Steffenson B.J."/>
            <person name="Schwessinger B."/>
            <person name="Dodds P.N."/>
            <person name="Figueroa M."/>
        </authorList>
    </citation>
    <scope>NUCLEOTIDE SEQUENCE [LARGE SCALE GENOMIC DNA]</scope>
    <source>
        <strain evidence="2 3">Ug99</strain>
    </source>
</reference>
<feature type="region of interest" description="Disordered" evidence="1">
    <location>
        <begin position="1"/>
        <end position="38"/>
    </location>
</feature>
<dbReference type="Proteomes" id="UP000325313">
    <property type="component" value="Unassembled WGS sequence"/>
</dbReference>
<comment type="caution">
    <text evidence="2">The sequence shown here is derived from an EMBL/GenBank/DDBJ whole genome shotgun (WGS) entry which is preliminary data.</text>
</comment>
<dbReference type="AlphaFoldDB" id="A0A5B0RX40"/>
<evidence type="ECO:0000313" key="3">
    <source>
        <dbReference type="Proteomes" id="UP000325313"/>
    </source>
</evidence>
<sequence>MHKESAAPRLQARLTFGSSSLAPPPELPRLAQTGPAPSLPAPQITLIHKYGQSSAYPNQYNHYPICSTNRASKAQLGPRSATVNLAHNTLSSELDASAYVALPTLLKAPISSNSPRHLTPAQVLITRQEHNSLTRKAYPSSCHPTWRYRYCIFEKRSNISQCLISRPILILAGVHPSELFSLQNSRTDADHAFCFVQLLLEHQYVPLEFEFLHYIGIHPHLSTILLACYVLGLTSLFTTAKFYI</sequence>
<name>A0A5B0RX40_PUCGR</name>
<evidence type="ECO:0000313" key="2">
    <source>
        <dbReference type="EMBL" id="KAA1130581.1"/>
    </source>
</evidence>